<feature type="domain" description="SH3" evidence="17">
    <location>
        <begin position="3"/>
        <end position="70"/>
    </location>
</feature>
<evidence type="ECO:0000256" key="3">
    <source>
        <dbReference type="ARBA" id="ARBA00004413"/>
    </source>
</evidence>
<dbReference type="InParanoid" id="A0A448YJL2"/>
<dbReference type="PROSITE" id="PS50002">
    <property type="entry name" value="SH3"/>
    <property type="match status" value="2"/>
</dbReference>
<dbReference type="CDD" id="cd11774">
    <property type="entry name" value="SH3_Sla1p_2"/>
    <property type="match status" value="1"/>
</dbReference>
<evidence type="ECO:0000256" key="14">
    <source>
        <dbReference type="ARBA" id="ARBA00023212"/>
    </source>
</evidence>
<evidence type="ECO:0000256" key="13">
    <source>
        <dbReference type="ARBA" id="ARBA00023203"/>
    </source>
</evidence>
<evidence type="ECO:0000256" key="15">
    <source>
        <dbReference type="PROSITE-ProRule" id="PRU00192"/>
    </source>
</evidence>
<feature type="region of interest" description="Disordered" evidence="16">
    <location>
        <begin position="988"/>
        <end position="1019"/>
    </location>
</feature>
<feature type="compositionally biased region" description="Low complexity" evidence="16">
    <location>
        <begin position="192"/>
        <end position="202"/>
    </location>
</feature>
<evidence type="ECO:0000256" key="7">
    <source>
        <dbReference type="ARBA" id="ARBA00022475"/>
    </source>
</evidence>
<dbReference type="PANTHER" id="PTHR15735">
    <property type="entry name" value="FCH AND DOUBLE SH3 DOMAINS PROTEIN"/>
    <property type="match status" value="1"/>
</dbReference>
<dbReference type="FunCoup" id="A0A448YJL2">
    <property type="interactions" value="169"/>
</dbReference>
<dbReference type="EMBL" id="CAACVR010000010">
    <property type="protein sequence ID" value="VEU21134.1"/>
    <property type="molecule type" value="Genomic_DNA"/>
</dbReference>
<dbReference type="FunFam" id="2.30.30.700:FF:000001">
    <property type="entry name" value="Actin cytoskeleton-regulatory complex protein SLA1"/>
    <property type="match status" value="1"/>
</dbReference>
<feature type="compositionally biased region" description="Basic and acidic residues" evidence="16">
    <location>
        <begin position="603"/>
        <end position="612"/>
    </location>
</feature>
<comment type="subcellular location">
    <subcellularLocation>
        <location evidence="3">Cell membrane</location>
        <topology evidence="3">Peripheral membrane protein</topology>
        <orientation evidence="3">Cytoplasmic side</orientation>
    </subcellularLocation>
    <subcellularLocation>
        <location evidence="2">Cytoplasm</location>
        <location evidence="2">Cytoskeleton</location>
        <location evidence="2">Actin patch</location>
    </subcellularLocation>
    <subcellularLocation>
        <location evidence="1">Endosome membrane</location>
        <topology evidence="1">Peripheral membrane protein</topology>
        <orientation evidence="1">Cytoplasmic side</orientation>
    </subcellularLocation>
</comment>
<keyword evidence="11" id="KW-0967">Endosome</keyword>
<protein>
    <recommendedName>
        <fullName evidence="5">Actin cytoskeleton-regulatory complex protein SLA1</fullName>
    </recommendedName>
</protein>
<evidence type="ECO:0000256" key="16">
    <source>
        <dbReference type="SAM" id="MobiDB-lite"/>
    </source>
</evidence>
<dbReference type="GO" id="GO:0006897">
    <property type="term" value="P:endocytosis"/>
    <property type="evidence" value="ECO:0007669"/>
    <property type="project" value="UniProtKB-KW"/>
</dbReference>
<evidence type="ECO:0000259" key="17">
    <source>
        <dbReference type="PROSITE" id="PS50002"/>
    </source>
</evidence>
<dbReference type="Pfam" id="PF24081">
    <property type="entry name" value="PH_SLA1"/>
    <property type="match status" value="1"/>
</dbReference>
<keyword evidence="7" id="KW-1003">Cell membrane</keyword>
<dbReference type="InterPro" id="IPR036028">
    <property type="entry name" value="SH3-like_dom_sf"/>
</dbReference>
<keyword evidence="9" id="KW-0254">Endocytosis</keyword>
<evidence type="ECO:0000256" key="10">
    <source>
        <dbReference type="ARBA" id="ARBA00022737"/>
    </source>
</evidence>
<feature type="region of interest" description="Disordered" evidence="16">
    <location>
        <begin position="440"/>
        <end position="491"/>
    </location>
</feature>
<dbReference type="GO" id="GO:0010008">
    <property type="term" value="C:endosome membrane"/>
    <property type="evidence" value="ECO:0007669"/>
    <property type="project" value="UniProtKB-SubCell"/>
</dbReference>
<dbReference type="AlphaFoldDB" id="A0A448YJL2"/>
<feature type="domain" description="SH3" evidence="17">
    <location>
        <begin position="362"/>
        <end position="424"/>
    </location>
</feature>
<dbReference type="SUPFAM" id="SSF50044">
    <property type="entry name" value="SH3-domain"/>
    <property type="match status" value="3"/>
</dbReference>
<dbReference type="InterPro" id="IPR007131">
    <property type="entry name" value="SHD1"/>
</dbReference>
<evidence type="ECO:0000313" key="18">
    <source>
        <dbReference type="EMBL" id="VEU21134.1"/>
    </source>
</evidence>
<dbReference type="GO" id="GO:0003779">
    <property type="term" value="F:actin binding"/>
    <property type="evidence" value="ECO:0007669"/>
    <property type="project" value="UniProtKB-KW"/>
</dbReference>
<feature type="region of interest" description="Disordered" evidence="16">
    <location>
        <begin position="505"/>
        <end position="524"/>
    </location>
</feature>
<dbReference type="InterPro" id="IPR013761">
    <property type="entry name" value="SAM/pointed_sf"/>
</dbReference>
<keyword evidence="8" id="KW-0963">Cytoplasm</keyword>
<evidence type="ECO:0000313" key="19">
    <source>
        <dbReference type="Proteomes" id="UP000290900"/>
    </source>
</evidence>
<dbReference type="InterPro" id="IPR035800">
    <property type="entry name" value="Sla1_SH3_1"/>
</dbReference>
<dbReference type="STRING" id="13370.A0A448YJL2"/>
<dbReference type="GO" id="GO:0030674">
    <property type="term" value="F:protein-macromolecule adaptor activity"/>
    <property type="evidence" value="ECO:0007669"/>
    <property type="project" value="InterPro"/>
</dbReference>
<keyword evidence="13" id="KW-0009">Actin-binding</keyword>
<evidence type="ECO:0000256" key="4">
    <source>
        <dbReference type="ARBA" id="ARBA00007948"/>
    </source>
</evidence>
<dbReference type="Proteomes" id="UP000290900">
    <property type="component" value="Unassembled WGS sequence"/>
</dbReference>
<dbReference type="InterPro" id="IPR035821">
    <property type="entry name" value="Sla1_SH3_3"/>
</dbReference>
<feature type="region of interest" description="Disordered" evidence="16">
    <location>
        <begin position="1044"/>
        <end position="1074"/>
    </location>
</feature>
<keyword evidence="14" id="KW-0206">Cytoskeleton</keyword>
<feature type="region of interest" description="Disordered" evidence="16">
    <location>
        <begin position="594"/>
        <end position="620"/>
    </location>
</feature>
<sequence>MSSFLGIYVALYDYEAQNEEELNLQQDDLLYVLEKSDVDEWWKVKKRVVDADVEEPVGLVPSTYIEPAKVKSRATALFDYDKQTDEELTFTEGAKFDVYDASDSNWTLVGFEGEFGFVPANYIEIGSGGASAGNETGANSALPSIPAGAAAAAAPYGSSSALNMFPPPPQRVSASPEAEEAPKMPARPQPTVAVSPVSVPSVSEEEEEEAPPMPVRPRSNSETVNESRVEDVQENSRVPPRTGSSTLNSNPDDFYKDDFFTWQVYEIDGKRKRKATLEIGDSQIFITPEGSTKARDWTIRDVINYNSEKKHVFLDFKNPAASYELHAGTKDSADAIVSILADLKGLTSMSALKDIQEASKPSNRPQGKILYDFEAASPDELTCYEGDLVYIVNDKKSKEWWMVENVGTGKKGVVPSNYIKVVGGKDGSSWKNFFRKSSSQLSLSPKKGSKPKNKKRSADELARQRAKEELAREREELERQRRRQERKERELRSFDERERIRRADEKDRERRMKRQVAGSERDLAKPNPHRVRTWIDRSGSFKVEAEFLGVQDGKVHLHKTNGVKIAVAAQKLSVEDLEYVERLTGASLDNYKVAPPKKAKASKKQEEHKQPPENESQSSVPFNDQTYEFWFNFFLDCGADANICERYARTFAREQMDETVLEDIRPALLRSLGLREGDVLKVMKTLDKRFGRAEKETNGRAQADGNGGLFSGTDGALKNNTESAAVAAAPATGSGKFEDDAWAIKPAAKSNEPDKKIEPQFTGSIQDLVDIKPMEPTKTNSEAISSSSIPLPVKPVTPTSTSGLMPFQPTGPLMPMPTGFVPISMIPMLTGQATGLPFQPTTTFGTSLLTGSITGSGFVGSAVPNTTFGQQRTGGASMVMPLSTGAAPAMPTTTFGAPTGGLIQLQPTGVTIQKTGLIQQQQQQQPSFLPMQPTMRTGGLMPTQFSQPIQPIQSQFTQQQFAQPLQQQVPQMAAQPQLTQPQFAQPQFTQPQFAQPQYTQPQFTQPQVPQPAQMPNTTFGVNQLTGMMANTSLNQPLMSQPTGLGFGNGPELTVQPTGHRANLASATPDNPFGF</sequence>
<reference evidence="18 19" key="1">
    <citation type="submission" date="2018-12" db="EMBL/GenBank/DDBJ databases">
        <authorList>
            <person name="Tiukova I."/>
            <person name="Dainat J."/>
        </authorList>
    </citation>
    <scope>NUCLEOTIDE SEQUENCE [LARGE SCALE GENOMIC DNA]</scope>
</reference>
<dbReference type="Gene3D" id="1.10.150.50">
    <property type="entry name" value="Transcription Factor, Ets-1"/>
    <property type="match status" value="1"/>
</dbReference>
<dbReference type="Pfam" id="PF03983">
    <property type="entry name" value="SHD1"/>
    <property type="match status" value="1"/>
</dbReference>
<evidence type="ECO:0000256" key="12">
    <source>
        <dbReference type="ARBA" id="ARBA00023136"/>
    </source>
</evidence>
<dbReference type="GO" id="GO:0030479">
    <property type="term" value="C:actin cortical patch"/>
    <property type="evidence" value="ECO:0007669"/>
    <property type="project" value="UniProtKB-SubCell"/>
</dbReference>
<dbReference type="Gene3D" id="2.30.30.700">
    <property type="entry name" value="SLA1 homology domain 1"/>
    <property type="match status" value="1"/>
</dbReference>
<keyword evidence="6 15" id="KW-0728">SH3 domain</keyword>
<evidence type="ECO:0000256" key="5">
    <source>
        <dbReference type="ARBA" id="ARBA00020357"/>
    </source>
</evidence>
<evidence type="ECO:0000256" key="9">
    <source>
        <dbReference type="ARBA" id="ARBA00022583"/>
    </source>
</evidence>
<dbReference type="Gene3D" id="2.30.30.40">
    <property type="entry name" value="SH3 Domains"/>
    <property type="match status" value="3"/>
</dbReference>
<organism evidence="18 19">
    <name type="scientific">Brettanomyces naardenensis</name>
    <name type="common">Yeast</name>
    <dbReference type="NCBI Taxonomy" id="13370"/>
    <lineage>
        <taxon>Eukaryota</taxon>
        <taxon>Fungi</taxon>
        <taxon>Dikarya</taxon>
        <taxon>Ascomycota</taxon>
        <taxon>Saccharomycotina</taxon>
        <taxon>Pichiomycetes</taxon>
        <taxon>Pichiales</taxon>
        <taxon>Pichiaceae</taxon>
        <taxon>Brettanomyces</taxon>
    </lineage>
</organism>
<gene>
    <name evidence="18" type="ORF">BRENAR_LOCUS1869</name>
</gene>
<dbReference type="Pfam" id="PF00018">
    <property type="entry name" value="SH3_1"/>
    <property type="match status" value="2"/>
</dbReference>
<accession>A0A448YJL2</accession>
<dbReference type="InterPro" id="IPR001452">
    <property type="entry name" value="SH3_domain"/>
</dbReference>
<dbReference type="PANTHER" id="PTHR15735:SF19">
    <property type="entry name" value="ACTIN CYTOSKELETON-REGULATORY COMPLEX PROTEIN SLA1"/>
    <property type="match status" value="1"/>
</dbReference>
<name>A0A448YJL2_BRENA</name>
<dbReference type="InterPro" id="IPR056996">
    <property type="entry name" value="PH_SLA1"/>
</dbReference>
<dbReference type="CDD" id="cd11773">
    <property type="entry name" value="SH3_Sla1p_1"/>
    <property type="match status" value="1"/>
</dbReference>
<dbReference type="Pfam" id="PF14604">
    <property type="entry name" value="SH3_9"/>
    <property type="match status" value="1"/>
</dbReference>
<feature type="compositionally biased region" description="Basic and acidic residues" evidence="16">
    <location>
        <begin position="456"/>
        <end position="491"/>
    </location>
</feature>
<evidence type="ECO:0000256" key="6">
    <source>
        <dbReference type="ARBA" id="ARBA00022443"/>
    </source>
</evidence>
<evidence type="ECO:0000256" key="1">
    <source>
        <dbReference type="ARBA" id="ARBA00004125"/>
    </source>
</evidence>
<comment type="similarity">
    <text evidence="4">Belongs to the SLA1 family.</text>
</comment>
<evidence type="ECO:0000256" key="2">
    <source>
        <dbReference type="ARBA" id="ARBA00004134"/>
    </source>
</evidence>
<evidence type="ECO:0000256" key="8">
    <source>
        <dbReference type="ARBA" id="ARBA00022490"/>
    </source>
</evidence>
<dbReference type="PRINTS" id="PR00452">
    <property type="entry name" value="SH3DOMAIN"/>
</dbReference>
<dbReference type="GO" id="GO:0005886">
    <property type="term" value="C:plasma membrane"/>
    <property type="evidence" value="ECO:0007669"/>
    <property type="project" value="UniProtKB-SubCell"/>
</dbReference>
<dbReference type="GO" id="GO:0042802">
    <property type="term" value="F:identical protein binding"/>
    <property type="evidence" value="ECO:0007669"/>
    <property type="project" value="InterPro"/>
</dbReference>
<feature type="region of interest" description="Disordered" evidence="16">
    <location>
        <begin position="162"/>
        <end position="250"/>
    </location>
</feature>
<keyword evidence="12" id="KW-0472">Membrane</keyword>
<dbReference type="SMART" id="SM00326">
    <property type="entry name" value="SH3"/>
    <property type="match status" value="3"/>
</dbReference>
<feature type="compositionally biased region" description="Low complexity" evidence="16">
    <location>
        <begin position="988"/>
        <end position="1013"/>
    </location>
</feature>
<proteinExistence type="inferred from homology"/>
<dbReference type="OrthoDB" id="26539at2759"/>
<keyword evidence="19" id="KW-1185">Reference proteome</keyword>
<evidence type="ECO:0000256" key="11">
    <source>
        <dbReference type="ARBA" id="ARBA00022753"/>
    </source>
</evidence>
<dbReference type="GO" id="GO:0043130">
    <property type="term" value="F:ubiquitin binding"/>
    <property type="evidence" value="ECO:0007669"/>
    <property type="project" value="InterPro"/>
</dbReference>
<dbReference type="CDD" id="cd11775">
    <property type="entry name" value="SH3_Sla1p_3"/>
    <property type="match status" value="1"/>
</dbReference>
<keyword evidence="10" id="KW-0677">Repeat</keyword>